<dbReference type="GO" id="GO:0047134">
    <property type="term" value="F:protein-disulfide reductase [NAD(P)H] activity"/>
    <property type="evidence" value="ECO:0007669"/>
    <property type="project" value="TreeGrafter"/>
</dbReference>
<gene>
    <name evidence="13" type="ORF">SAMN05216207_10814</name>
</gene>
<dbReference type="GO" id="GO:0046872">
    <property type="term" value="F:metal ion binding"/>
    <property type="evidence" value="ECO:0007669"/>
    <property type="project" value="UniProtKB-KW"/>
</dbReference>
<dbReference type="Pfam" id="PF02467">
    <property type="entry name" value="Whib"/>
    <property type="match status" value="1"/>
</dbReference>
<dbReference type="AlphaFoldDB" id="A0A1I5HZM4"/>
<proteinExistence type="inferred from homology"/>
<dbReference type="PROSITE" id="PS51674">
    <property type="entry name" value="4FE4S_WBL"/>
    <property type="match status" value="1"/>
</dbReference>
<comment type="cofactor">
    <cofactor evidence="1">
        <name>[4Fe-4S] cluster</name>
        <dbReference type="ChEBI" id="CHEBI:49883"/>
    </cofactor>
</comment>
<protein>
    <submittedName>
        <fullName evidence="13">WhiB family transcriptional regulator, redox-sensing transcriptional regulator</fullName>
    </submittedName>
</protein>
<evidence type="ECO:0000259" key="12">
    <source>
        <dbReference type="PROSITE" id="PS51674"/>
    </source>
</evidence>
<name>A0A1I5HZM4_PSUAM</name>
<evidence type="ECO:0000256" key="3">
    <source>
        <dbReference type="ARBA" id="ARBA00006597"/>
    </source>
</evidence>
<dbReference type="PANTHER" id="PTHR38839">
    <property type="entry name" value="TRANSCRIPTIONAL REGULATOR WHID-RELATED"/>
    <property type="match status" value="1"/>
</dbReference>
<comment type="similarity">
    <text evidence="3">Belongs to the WhiB family.</text>
</comment>
<evidence type="ECO:0000256" key="9">
    <source>
        <dbReference type="ARBA" id="ARBA00023125"/>
    </source>
</evidence>
<dbReference type="Proteomes" id="UP000199614">
    <property type="component" value="Unassembled WGS sequence"/>
</dbReference>
<keyword evidence="7" id="KW-0411">Iron-sulfur</keyword>
<organism evidence="13 14">
    <name type="scientific">Pseudonocardia ammonioxydans</name>
    <dbReference type="NCBI Taxonomy" id="260086"/>
    <lineage>
        <taxon>Bacteria</taxon>
        <taxon>Bacillati</taxon>
        <taxon>Actinomycetota</taxon>
        <taxon>Actinomycetes</taxon>
        <taxon>Pseudonocardiales</taxon>
        <taxon>Pseudonocardiaceae</taxon>
        <taxon>Pseudonocardia</taxon>
    </lineage>
</organism>
<evidence type="ECO:0000256" key="11">
    <source>
        <dbReference type="ARBA" id="ARBA00023163"/>
    </source>
</evidence>
<dbReference type="GO" id="GO:0045892">
    <property type="term" value="P:negative regulation of DNA-templated transcription"/>
    <property type="evidence" value="ECO:0007669"/>
    <property type="project" value="TreeGrafter"/>
</dbReference>
<evidence type="ECO:0000313" key="13">
    <source>
        <dbReference type="EMBL" id="SFO53733.1"/>
    </source>
</evidence>
<sequence length="98" mass="10754">MKTVPTSVGLVADREPQMACTAPDVDIELFFPVGTSGPALLQTAEAKAICWSCPILKSCRTAALERPDLYRHGVFGGLSEDERRAILRRAGQRREPTR</sequence>
<dbReference type="InterPro" id="IPR034768">
    <property type="entry name" value="4FE4S_WBL"/>
</dbReference>
<evidence type="ECO:0000256" key="2">
    <source>
        <dbReference type="ARBA" id="ARBA00004496"/>
    </source>
</evidence>
<dbReference type="STRING" id="260086.SAMN05216207_10814"/>
<keyword evidence="4" id="KW-0004">4Fe-4S</keyword>
<keyword evidence="8" id="KW-0805">Transcription regulation</keyword>
<feature type="domain" description="4Fe-4S Wbl-type" evidence="12">
    <location>
        <begin position="19"/>
        <end position="85"/>
    </location>
</feature>
<dbReference type="GO" id="GO:0051539">
    <property type="term" value="F:4 iron, 4 sulfur cluster binding"/>
    <property type="evidence" value="ECO:0007669"/>
    <property type="project" value="UniProtKB-KW"/>
</dbReference>
<evidence type="ECO:0000256" key="7">
    <source>
        <dbReference type="ARBA" id="ARBA00023014"/>
    </source>
</evidence>
<evidence type="ECO:0000256" key="8">
    <source>
        <dbReference type="ARBA" id="ARBA00023015"/>
    </source>
</evidence>
<evidence type="ECO:0000256" key="6">
    <source>
        <dbReference type="ARBA" id="ARBA00023004"/>
    </source>
</evidence>
<dbReference type="InterPro" id="IPR003482">
    <property type="entry name" value="Whib"/>
</dbReference>
<dbReference type="GO" id="GO:0045454">
    <property type="term" value="P:cell redox homeostasis"/>
    <property type="evidence" value="ECO:0007669"/>
    <property type="project" value="TreeGrafter"/>
</dbReference>
<dbReference type="GO" id="GO:0003677">
    <property type="term" value="F:DNA binding"/>
    <property type="evidence" value="ECO:0007669"/>
    <property type="project" value="UniProtKB-KW"/>
</dbReference>
<dbReference type="GO" id="GO:0005737">
    <property type="term" value="C:cytoplasm"/>
    <property type="evidence" value="ECO:0007669"/>
    <property type="project" value="UniProtKB-SubCell"/>
</dbReference>
<evidence type="ECO:0000256" key="1">
    <source>
        <dbReference type="ARBA" id="ARBA00001966"/>
    </source>
</evidence>
<keyword evidence="14" id="KW-1185">Reference proteome</keyword>
<evidence type="ECO:0000256" key="4">
    <source>
        <dbReference type="ARBA" id="ARBA00022485"/>
    </source>
</evidence>
<accession>A0A1I5HZM4</accession>
<keyword evidence="6" id="KW-0408">Iron</keyword>
<keyword evidence="10" id="KW-1015">Disulfide bond</keyword>
<dbReference type="EMBL" id="FOUY01000081">
    <property type="protein sequence ID" value="SFO53733.1"/>
    <property type="molecule type" value="Genomic_DNA"/>
</dbReference>
<keyword evidence="11" id="KW-0804">Transcription</keyword>
<keyword evidence="5" id="KW-0479">Metal-binding</keyword>
<evidence type="ECO:0000313" key="14">
    <source>
        <dbReference type="Proteomes" id="UP000199614"/>
    </source>
</evidence>
<evidence type="ECO:0000256" key="5">
    <source>
        <dbReference type="ARBA" id="ARBA00022723"/>
    </source>
</evidence>
<keyword evidence="9" id="KW-0238">DNA-binding</keyword>
<reference evidence="13 14" key="1">
    <citation type="submission" date="2016-10" db="EMBL/GenBank/DDBJ databases">
        <authorList>
            <person name="de Groot N.N."/>
        </authorList>
    </citation>
    <scope>NUCLEOTIDE SEQUENCE [LARGE SCALE GENOMIC DNA]</scope>
    <source>
        <strain evidence="13 14">CGMCC 4.1877</strain>
    </source>
</reference>
<comment type="subcellular location">
    <subcellularLocation>
        <location evidence="2">Cytoplasm</location>
    </subcellularLocation>
</comment>
<evidence type="ECO:0000256" key="10">
    <source>
        <dbReference type="ARBA" id="ARBA00023157"/>
    </source>
</evidence>